<dbReference type="InterPro" id="IPR050063">
    <property type="entry name" value="Ribosomal_protein_uL29"/>
</dbReference>
<sequence>MTKPKELREQSSEQLLFAMREAQHKLFQLRFQSATEKLDAPSNLRKLRREVARIKTILRQRELAQQNQGTHKP</sequence>
<dbReference type="InterPro" id="IPR001854">
    <property type="entry name" value="Ribosomal_uL29"/>
</dbReference>
<comment type="caution">
    <text evidence="6">The sequence shown here is derived from an EMBL/GenBank/DDBJ whole genome shotgun (WGS) entry which is preliminary data.</text>
</comment>
<dbReference type="EMBL" id="DSVQ01000012">
    <property type="protein sequence ID" value="HGT39327.1"/>
    <property type="molecule type" value="Genomic_DNA"/>
</dbReference>
<reference evidence="6" key="1">
    <citation type="journal article" date="2020" name="mSystems">
        <title>Genome- and Community-Level Interaction Insights into Carbon Utilization and Element Cycling Functions of Hydrothermarchaeota in Hydrothermal Sediment.</title>
        <authorList>
            <person name="Zhou Z."/>
            <person name="Liu Y."/>
            <person name="Xu W."/>
            <person name="Pan J."/>
            <person name="Luo Z.H."/>
            <person name="Li M."/>
        </authorList>
    </citation>
    <scope>NUCLEOTIDE SEQUENCE [LARGE SCALE GENOMIC DNA]</scope>
    <source>
        <strain evidence="6">SpSt-508</strain>
    </source>
</reference>
<gene>
    <name evidence="5" type="primary">rpmC</name>
    <name evidence="6" type="ORF">ENS64_08725</name>
</gene>
<evidence type="ECO:0000256" key="3">
    <source>
        <dbReference type="ARBA" id="ARBA00023274"/>
    </source>
</evidence>
<evidence type="ECO:0000256" key="2">
    <source>
        <dbReference type="ARBA" id="ARBA00022980"/>
    </source>
</evidence>
<dbReference type="GO" id="GO:0003735">
    <property type="term" value="F:structural constituent of ribosome"/>
    <property type="evidence" value="ECO:0007669"/>
    <property type="project" value="InterPro"/>
</dbReference>
<protein>
    <recommendedName>
        <fullName evidence="4 5">Large ribosomal subunit protein uL29</fullName>
    </recommendedName>
</protein>
<evidence type="ECO:0000256" key="5">
    <source>
        <dbReference type="HAMAP-Rule" id="MF_00374"/>
    </source>
</evidence>
<dbReference type="AlphaFoldDB" id="A0A7C4QN58"/>
<evidence type="ECO:0000256" key="4">
    <source>
        <dbReference type="ARBA" id="ARBA00035204"/>
    </source>
</evidence>
<dbReference type="HAMAP" id="MF_00374">
    <property type="entry name" value="Ribosomal_uL29"/>
    <property type="match status" value="1"/>
</dbReference>
<name>A0A7C4QN58_9PLAN</name>
<dbReference type="InterPro" id="IPR036049">
    <property type="entry name" value="Ribosomal_uL29_sf"/>
</dbReference>
<accession>A0A7C4QN58</accession>
<keyword evidence="2 5" id="KW-0689">Ribosomal protein</keyword>
<dbReference type="NCBIfam" id="TIGR00012">
    <property type="entry name" value="L29"/>
    <property type="match status" value="1"/>
</dbReference>
<dbReference type="GO" id="GO:0006412">
    <property type="term" value="P:translation"/>
    <property type="evidence" value="ECO:0007669"/>
    <property type="project" value="UniProtKB-UniRule"/>
</dbReference>
<dbReference type="PANTHER" id="PTHR10916:SF0">
    <property type="entry name" value="LARGE RIBOSOMAL SUBUNIT PROTEIN UL29C"/>
    <property type="match status" value="1"/>
</dbReference>
<dbReference type="SUPFAM" id="SSF46561">
    <property type="entry name" value="Ribosomal protein L29 (L29p)"/>
    <property type="match status" value="1"/>
</dbReference>
<keyword evidence="3 5" id="KW-0687">Ribonucleoprotein</keyword>
<organism evidence="6">
    <name type="scientific">Schlesneria paludicola</name>
    <dbReference type="NCBI Taxonomy" id="360056"/>
    <lineage>
        <taxon>Bacteria</taxon>
        <taxon>Pseudomonadati</taxon>
        <taxon>Planctomycetota</taxon>
        <taxon>Planctomycetia</taxon>
        <taxon>Planctomycetales</taxon>
        <taxon>Planctomycetaceae</taxon>
        <taxon>Schlesneria</taxon>
    </lineage>
</organism>
<dbReference type="Pfam" id="PF00831">
    <property type="entry name" value="Ribosomal_L29"/>
    <property type="match status" value="1"/>
</dbReference>
<evidence type="ECO:0000256" key="1">
    <source>
        <dbReference type="ARBA" id="ARBA00009254"/>
    </source>
</evidence>
<comment type="similarity">
    <text evidence="1 5">Belongs to the universal ribosomal protein uL29 family.</text>
</comment>
<proteinExistence type="inferred from homology"/>
<dbReference type="Gene3D" id="1.10.287.310">
    <property type="match status" value="1"/>
</dbReference>
<dbReference type="PANTHER" id="PTHR10916">
    <property type="entry name" value="60S RIBOSOMAL PROTEIN L35/50S RIBOSOMAL PROTEIN L29"/>
    <property type="match status" value="1"/>
</dbReference>
<dbReference type="CDD" id="cd00427">
    <property type="entry name" value="Ribosomal_L29_HIP"/>
    <property type="match status" value="1"/>
</dbReference>
<evidence type="ECO:0000313" key="6">
    <source>
        <dbReference type="EMBL" id="HGT39327.1"/>
    </source>
</evidence>
<dbReference type="GO" id="GO:0022625">
    <property type="term" value="C:cytosolic large ribosomal subunit"/>
    <property type="evidence" value="ECO:0007669"/>
    <property type="project" value="TreeGrafter"/>
</dbReference>